<dbReference type="InterPro" id="IPR046290">
    <property type="entry name" value="DUF6327"/>
</dbReference>
<dbReference type="Proteomes" id="UP000243588">
    <property type="component" value="Unassembled WGS sequence"/>
</dbReference>
<reference evidence="2" key="1">
    <citation type="submission" date="2016-10" db="EMBL/GenBank/DDBJ databases">
        <authorList>
            <person name="Varghese N."/>
            <person name="Submissions S."/>
        </authorList>
    </citation>
    <scope>NUCLEOTIDE SEQUENCE [LARGE SCALE GENOMIC DNA]</scope>
    <source>
        <strain evidence="2">DSM 23313</strain>
    </source>
</reference>
<protein>
    <submittedName>
        <fullName evidence="1">Uncharacterized protein</fullName>
    </submittedName>
</protein>
<sequence>MRKAYTSFEEINQDLRILRVKRNLHYQKVFQSVDNIKDELTPDRLVRNTFGSVANYIKSSGNIQAFLITAALKFFFNRKRK</sequence>
<accession>A0A1G8B419</accession>
<evidence type="ECO:0000313" key="2">
    <source>
        <dbReference type="Proteomes" id="UP000243588"/>
    </source>
</evidence>
<proteinExistence type="predicted"/>
<gene>
    <name evidence="1" type="ORF">SAMN05421818_101129</name>
</gene>
<dbReference type="AlphaFoldDB" id="A0A1G8B419"/>
<evidence type="ECO:0000313" key="1">
    <source>
        <dbReference type="EMBL" id="SDH27908.1"/>
    </source>
</evidence>
<dbReference type="Pfam" id="PF19852">
    <property type="entry name" value="DUF6327"/>
    <property type="match status" value="1"/>
</dbReference>
<organism evidence="1 2">
    <name type="scientific">Myroides phaeus</name>
    <dbReference type="NCBI Taxonomy" id="702745"/>
    <lineage>
        <taxon>Bacteria</taxon>
        <taxon>Pseudomonadati</taxon>
        <taxon>Bacteroidota</taxon>
        <taxon>Flavobacteriia</taxon>
        <taxon>Flavobacteriales</taxon>
        <taxon>Flavobacteriaceae</taxon>
        <taxon>Myroides</taxon>
    </lineage>
</organism>
<dbReference type="EMBL" id="FNDQ01000001">
    <property type="protein sequence ID" value="SDH27908.1"/>
    <property type="molecule type" value="Genomic_DNA"/>
</dbReference>
<dbReference type="STRING" id="702745.SAMN05421818_101129"/>
<name>A0A1G8B419_9FLAO</name>
<dbReference type="RefSeq" id="WP_090404624.1">
    <property type="nucleotide sequence ID" value="NZ_FNDQ01000001.1"/>
</dbReference>
<keyword evidence="2" id="KW-1185">Reference proteome</keyword>